<dbReference type="PROSITE" id="PS00010">
    <property type="entry name" value="ASX_HYDROXYL"/>
    <property type="match status" value="1"/>
</dbReference>
<feature type="transmembrane region" description="Helical" evidence="8">
    <location>
        <begin position="186"/>
        <end position="212"/>
    </location>
</feature>
<evidence type="ECO:0000256" key="2">
    <source>
        <dbReference type="ARBA" id="ARBA00022729"/>
    </source>
</evidence>
<dbReference type="Proteomes" id="UP000695022">
    <property type="component" value="Unplaced"/>
</dbReference>
<dbReference type="PANTHER" id="PTHR24039:SF28">
    <property type="entry name" value="EGF-LIKE DOMAIN-CONTAINING PROTEIN"/>
    <property type="match status" value="1"/>
</dbReference>
<dbReference type="InterPro" id="IPR018097">
    <property type="entry name" value="EGF_Ca-bd_CS"/>
</dbReference>
<evidence type="ECO:0000256" key="3">
    <source>
        <dbReference type="ARBA" id="ARBA00022737"/>
    </source>
</evidence>
<dbReference type="InterPro" id="IPR000742">
    <property type="entry name" value="EGF"/>
</dbReference>
<evidence type="ECO:0000313" key="10">
    <source>
        <dbReference type="Proteomes" id="UP000695022"/>
    </source>
</evidence>
<reference evidence="11" key="1">
    <citation type="submission" date="2025-08" db="UniProtKB">
        <authorList>
            <consortium name="RefSeq"/>
        </authorList>
    </citation>
    <scope>IDENTIFICATION</scope>
</reference>
<name>A0ABM1EWT7_PRICU</name>
<dbReference type="PROSITE" id="PS01187">
    <property type="entry name" value="EGF_CA"/>
    <property type="match status" value="1"/>
</dbReference>
<proteinExistence type="predicted"/>
<evidence type="ECO:0000313" key="11">
    <source>
        <dbReference type="RefSeq" id="XP_014676658.1"/>
    </source>
</evidence>
<evidence type="ECO:0000259" key="9">
    <source>
        <dbReference type="PROSITE" id="PS50026"/>
    </source>
</evidence>
<evidence type="ECO:0000256" key="5">
    <source>
        <dbReference type="ARBA" id="ARBA00023157"/>
    </source>
</evidence>
<dbReference type="RefSeq" id="XP_014676658.1">
    <property type="nucleotide sequence ID" value="XM_014821172.1"/>
</dbReference>
<dbReference type="CDD" id="cd00054">
    <property type="entry name" value="EGF_CA"/>
    <property type="match status" value="1"/>
</dbReference>
<feature type="domain" description="EGF-like" evidence="9">
    <location>
        <begin position="132"/>
        <end position="171"/>
    </location>
</feature>
<dbReference type="PANTHER" id="PTHR24039">
    <property type="entry name" value="FIBRILLIN-RELATED"/>
    <property type="match status" value="1"/>
</dbReference>
<dbReference type="Pfam" id="PF07645">
    <property type="entry name" value="EGF_CA"/>
    <property type="match status" value="1"/>
</dbReference>
<keyword evidence="8" id="KW-0472">Membrane</keyword>
<keyword evidence="8" id="KW-0812">Transmembrane</keyword>
<evidence type="ECO:0000256" key="7">
    <source>
        <dbReference type="PROSITE-ProRule" id="PRU00076"/>
    </source>
</evidence>
<keyword evidence="3" id="KW-0677">Repeat</keyword>
<gene>
    <name evidence="11" type="primary">LOC106816548</name>
</gene>
<evidence type="ECO:0000256" key="6">
    <source>
        <dbReference type="ARBA" id="ARBA00023180"/>
    </source>
</evidence>
<keyword evidence="8" id="KW-1133">Transmembrane helix</keyword>
<dbReference type="InterPro" id="IPR049883">
    <property type="entry name" value="NOTCH1_EGF-like"/>
</dbReference>
<dbReference type="InterPro" id="IPR001881">
    <property type="entry name" value="EGF-like_Ca-bd_dom"/>
</dbReference>
<dbReference type="GeneID" id="106816548"/>
<keyword evidence="4" id="KW-0106">Calcium</keyword>
<dbReference type="InterPro" id="IPR000152">
    <property type="entry name" value="EGF-type_Asp/Asn_hydroxyl_site"/>
</dbReference>
<comment type="caution">
    <text evidence="7">Lacks conserved residue(s) required for the propagation of feature annotation.</text>
</comment>
<protein>
    <submittedName>
        <fullName evidence="11">Uncharacterized protein LOC106816548</fullName>
    </submittedName>
</protein>
<organism evidence="10 11">
    <name type="scientific">Priapulus caudatus</name>
    <name type="common">Priapulid worm</name>
    <dbReference type="NCBI Taxonomy" id="37621"/>
    <lineage>
        <taxon>Eukaryota</taxon>
        <taxon>Metazoa</taxon>
        <taxon>Ecdysozoa</taxon>
        <taxon>Scalidophora</taxon>
        <taxon>Priapulida</taxon>
        <taxon>Priapulimorpha</taxon>
        <taxon>Priapulimorphida</taxon>
        <taxon>Priapulidae</taxon>
        <taxon>Priapulus</taxon>
    </lineage>
</organism>
<dbReference type="PROSITE" id="PS50026">
    <property type="entry name" value="EGF_3"/>
    <property type="match status" value="1"/>
</dbReference>
<keyword evidence="5" id="KW-1015">Disulfide bond</keyword>
<evidence type="ECO:0000256" key="8">
    <source>
        <dbReference type="SAM" id="Phobius"/>
    </source>
</evidence>
<sequence length="242" mass="26351">MAITYTDVDMMLFHVEYKVQMNNNNNNNNNNNSSSSSISAEAFEILLRNQMKQILLMTSFADEIAAFATSTDSQLGEPGLETVAVHMDLALTPGGLHLKPSQLAGSLKGSAELQDDRASQLTVVAESFTVKDIDECENEIFNRCHEMAVCVNTVGSYSCTCDEGYDDVSTGKVGSDCRKLERRSTVMIVVGSVIAIIAVGTLVVAGVVIYYARVRNRGGAAFSPSPSTYNIHPRTHRGRWQV</sequence>
<evidence type="ECO:0000256" key="1">
    <source>
        <dbReference type="ARBA" id="ARBA00022536"/>
    </source>
</evidence>
<evidence type="ECO:0000256" key="4">
    <source>
        <dbReference type="ARBA" id="ARBA00022837"/>
    </source>
</evidence>
<keyword evidence="1 7" id="KW-0245">EGF-like domain</keyword>
<keyword evidence="2" id="KW-0732">Signal</keyword>
<dbReference type="SMART" id="SM00179">
    <property type="entry name" value="EGF_CA"/>
    <property type="match status" value="1"/>
</dbReference>
<keyword evidence="6" id="KW-0325">Glycoprotein</keyword>
<accession>A0ABM1EWT7</accession>
<keyword evidence="10" id="KW-1185">Reference proteome</keyword>
<dbReference type="SUPFAM" id="SSF57196">
    <property type="entry name" value="EGF/Laminin"/>
    <property type="match status" value="1"/>
</dbReference>
<dbReference type="Gene3D" id="2.10.25.10">
    <property type="entry name" value="Laminin"/>
    <property type="match status" value="1"/>
</dbReference>